<gene>
    <name evidence="9" type="ORF">HCU67_10040</name>
</gene>
<evidence type="ECO:0000259" key="8">
    <source>
        <dbReference type="Pfam" id="PF00884"/>
    </source>
</evidence>
<evidence type="ECO:0000256" key="7">
    <source>
        <dbReference type="SAM" id="Phobius"/>
    </source>
</evidence>
<keyword evidence="2" id="KW-1003">Cell membrane</keyword>
<evidence type="ECO:0000256" key="4">
    <source>
        <dbReference type="ARBA" id="ARBA00022989"/>
    </source>
</evidence>
<dbReference type="Gene3D" id="1.25.40.10">
    <property type="entry name" value="Tetratricopeptide repeat domain"/>
    <property type="match status" value="1"/>
</dbReference>
<evidence type="ECO:0000256" key="6">
    <source>
        <dbReference type="PROSITE-ProRule" id="PRU00339"/>
    </source>
</evidence>
<dbReference type="Proteomes" id="UP000718451">
    <property type="component" value="Unassembled WGS sequence"/>
</dbReference>
<dbReference type="InterPro" id="IPR019734">
    <property type="entry name" value="TPR_rpt"/>
</dbReference>
<keyword evidence="10" id="KW-1185">Reference proteome</keyword>
<accession>A0ABX1GQR6</accession>
<evidence type="ECO:0000256" key="1">
    <source>
        <dbReference type="ARBA" id="ARBA00004651"/>
    </source>
</evidence>
<evidence type="ECO:0000256" key="5">
    <source>
        <dbReference type="ARBA" id="ARBA00023136"/>
    </source>
</evidence>
<dbReference type="EMBL" id="JAAWWL010000002">
    <property type="protein sequence ID" value="NKI32282.1"/>
    <property type="molecule type" value="Genomic_DNA"/>
</dbReference>
<keyword evidence="4 7" id="KW-1133">Transmembrane helix</keyword>
<dbReference type="InterPro" id="IPR011990">
    <property type="entry name" value="TPR-like_helical_dom_sf"/>
</dbReference>
<comment type="caution">
    <text evidence="9">The sequence shown here is derived from an EMBL/GenBank/DDBJ whole genome shotgun (WGS) entry which is preliminary data.</text>
</comment>
<dbReference type="InterPro" id="IPR017850">
    <property type="entry name" value="Alkaline_phosphatase_core_sf"/>
</dbReference>
<dbReference type="Pfam" id="PF14559">
    <property type="entry name" value="TPR_19"/>
    <property type="match status" value="1"/>
</dbReference>
<evidence type="ECO:0000313" key="10">
    <source>
        <dbReference type="Proteomes" id="UP000718451"/>
    </source>
</evidence>
<comment type="subcellular location">
    <subcellularLocation>
        <location evidence="1">Cell membrane</location>
        <topology evidence="1">Multi-pass membrane protein</topology>
    </subcellularLocation>
</comment>
<feature type="domain" description="Sulfatase N-terminal" evidence="8">
    <location>
        <begin position="236"/>
        <end position="521"/>
    </location>
</feature>
<evidence type="ECO:0000256" key="2">
    <source>
        <dbReference type="ARBA" id="ARBA00022475"/>
    </source>
</evidence>
<dbReference type="SUPFAM" id="SSF53649">
    <property type="entry name" value="Alkaline phosphatase-like"/>
    <property type="match status" value="1"/>
</dbReference>
<evidence type="ECO:0000256" key="3">
    <source>
        <dbReference type="ARBA" id="ARBA00022692"/>
    </source>
</evidence>
<dbReference type="InterPro" id="IPR050448">
    <property type="entry name" value="OpgB/LTA_synthase_biosynth"/>
</dbReference>
<organism evidence="9 10">
    <name type="scientific">Croceivirga thetidis</name>
    <dbReference type="NCBI Taxonomy" id="2721623"/>
    <lineage>
        <taxon>Bacteria</taxon>
        <taxon>Pseudomonadati</taxon>
        <taxon>Bacteroidota</taxon>
        <taxon>Flavobacteriia</taxon>
        <taxon>Flavobacteriales</taxon>
        <taxon>Flavobacteriaceae</taxon>
        <taxon>Croceivirga</taxon>
    </lineage>
</organism>
<keyword evidence="6" id="KW-0802">TPR repeat</keyword>
<dbReference type="Pfam" id="PF00884">
    <property type="entry name" value="Sulfatase"/>
    <property type="match status" value="1"/>
</dbReference>
<evidence type="ECO:0000313" key="9">
    <source>
        <dbReference type="EMBL" id="NKI32282.1"/>
    </source>
</evidence>
<reference evidence="9 10" key="1">
    <citation type="submission" date="2020-04" db="EMBL/GenBank/DDBJ databases">
        <authorList>
            <person name="Yoon J."/>
        </authorList>
    </citation>
    <scope>NUCLEOTIDE SEQUENCE [LARGE SCALE GENOMIC DNA]</scope>
    <source>
        <strain evidence="9 10">DJ-13</strain>
    </source>
</reference>
<feature type="transmembrane region" description="Helical" evidence="7">
    <location>
        <begin position="88"/>
        <end position="108"/>
    </location>
</feature>
<keyword evidence="3 7" id="KW-0812">Transmembrane</keyword>
<dbReference type="InterPro" id="IPR000917">
    <property type="entry name" value="Sulfatase_N"/>
</dbReference>
<feature type="repeat" description="TPR" evidence="6">
    <location>
        <begin position="682"/>
        <end position="715"/>
    </location>
</feature>
<dbReference type="RefSeq" id="WP_168552495.1">
    <property type="nucleotide sequence ID" value="NZ_JAAWWL010000002.1"/>
</dbReference>
<proteinExistence type="predicted"/>
<dbReference type="PROSITE" id="PS50005">
    <property type="entry name" value="TPR"/>
    <property type="match status" value="1"/>
</dbReference>
<name>A0ABX1GQR6_9FLAO</name>
<dbReference type="SUPFAM" id="SSF48452">
    <property type="entry name" value="TPR-like"/>
    <property type="match status" value="1"/>
</dbReference>
<protein>
    <submittedName>
        <fullName evidence="9">Sulfatase-like hydrolase/transferase</fullName>
    </submittedName>
</protein>
<dbReference type="PANTHER" id="PTHR47371:SF3">
    <property type="entry name" value="PHOSPHOGLYCEROL TRANSFERASE I"/>
    <property type="match status" value="1"/>
</dbReference>
<feature type="transmembrane region" description="Helical" evidence="7">
    <location>
        <begin position="128"/>
        <end position="147"/>
    </location>
</feature>
<feature type="transmembrane region" description="Helical" evidence="7">
    <location>
        <begin position="20"/>
        <end position="40"/>
    </location>
</feature>
<feature type="transmembrane region" description="Helical" evidence="7">
    <location>
        <begin position="52"/>
        <end position="76"/>
    </location>
</feature>
<sequence>MIVENKHSAKNGLGQYAKQIVAFQCCLLILVVFQHIHLYMDGLVDRVINQSLWLHFINQTGFTAVVGLGLLWPYQFLEGKKHNYGKRFVALVLISLLLTEQFLTLIYAETHIPFIYRSEFELEDLDISTGHWLLFMLGLVLLIYSFRLLSRKFNWVSSILKRMFPFTIVLFIMLFGMLFTTKKPINQNKFQLFVTDLVQEKIELNTYDGKKEYPFLKPAIADTSFVKNFNLKSGNPNFVIIMIQGLGKEFIGPQAQFKAFTPFLNELSKESLIWENHLSNALDTKGSITSLVASLPSLKDENEEVNQLNRNSLFGLLKERGYKTAYYYGGNNSLLQMDKFLYRDRVDLIVDKSKFDERYSLSPTNDNGIVEGYPDSELFRKWEETYIPSSKPKFELFLNLSTVSGGIPNSEKYISKVEHILDDRYFSNAAEWNIKRQKSFFASMLYTDESIRYFIEKRNQTKEHEETIYIITGTQNAPFLKSENDLQDYRIPLMIFGDAVKAPKVFSNTTAHTDIALSILSMIKEKAYPSSPSMITALGEGLCSKTEEKKIPLFRNSETAKEFIQGNDFYSSGNVYEIGEDMKLRNKSNGETKRKLKSSVKNFNAAHKYVLKENKVLPDSLMVFRKDKSSYSNEELVWISSVFNGKNFDKAYEKARDLAHNGNTERALLLSQYILDHVPNHVDAMILQGRIYAWNNKYNKAIEILKDAMANNPKYHDSYAAALDVCYWAKDKRLAAEIYEKMKENNVISIELDDKVQRCLKDQKILNEVTALKFELDEY</sequence>
<feature type="transmembrane region" description="Helical" evidence="7">
    <location>
        <begin position="159"/>
        <end position="179"/>
    </location>
</feature>
<dbReference type="Gene3D" id="3.40.720.10">
    <property type="entry name" value="Alkaline Phosphatase, subunit A"/>
    <property type="match status" value="1"/>
</dbReference>
<keyword evidence="5 7" id="KW-0472">Membrane</keyword>
<dbReference type="PANTHER" id="PTHR47371">
    <property type="entry name" value="LIPOTEICHOIC ACID SYNTHASE"/>
    <property type="match status" value="1"/>
</dbReference>